<gene>
    <name evidence="1" type="ORF">O1611_g3836</name>
</gene>
<proteinExistence type="predicted"/>
<evidence type="ECO:0000313" key="2">
    <source>
        <dbReference type="Proteomes" id="UP001153332"/>
    </source>
</evidence>
<evidence type="ECO:0000313" key="1">
    <source>
        <dbReference type="EMBL" id="KAJ8129795.1"/>
    </source>
</evidence>
<comment type="caution">
    <text evidence="1">The sequence shown here is derived from an EMBL/GenBank/DDBJ whole genome shotgun (WGS) entry which is preliminary data.</text>
</comment>
<sequence length="884" mass="99355">MASKEVAGSIADHVAKSLTAFTAINTVGARTRLSDSQIASAETISDQLSRFKLWAGNIGAHRTGHSSLDYRLRDSSHLHAQVIKLLDDLTTSLNEVHSILSGETLPWEQDLGEMDGLDEELRDLLLNESFEFNSELDQLSKEIADTISNLLRLSMSLRNPAPHDRFMSTEYAKVRYFEANDKAHVEAKFPRASQTLVIRLGQALSQRRQYFRYRESHHEKLARGLFDSGRSEAGAQSTVASSIPRGMRVPGTTPVFGELDEDERSDTGFSQTSFATTAPDSERLRIPPLPKKSNDGPFECPFCFMLIFCESEYATEADLRKHVTGNHGPITEMELNTVIARCGRNQSLSTIFPVECPLCCDTLQSVQQYQRHIGRHQVDLALFALPRINDDEPDERSEDQDATSIHSGSNSEVFSDDISAAESIASAEIANNTLGERFAVDKTGGKKATQGRVLTTNAVVGETMAEYDNSVDNEIKRIGRELANLAREDAQLRNNAPATQPISAQESEQTTVSGPSDSELSENNRGRYGEANDRRGYIQSSSPNHSREPEGRDMKDYGELEQLVKQKIDLEWPKDEELVLAEMSRSISGRNMSILLDENIEELENGAREKQKRDYSYGDSSPPLLSTSQGIGGSTIEREVVTHYEDVEHGVVRVSPPTPPINPDDGRFVSSEVGSSEESWLQEVNKVPLQEKLNEDSRPNDKDAEAVEEYRKVEAEQLLEENEKIKKRDEEYKRRMQEQLLKSGLSEEEINSVLKGKKGGTKNERKGKGKEEDSVVTEDNSRPTYTRMARRHLSLETLRVYNIDYVLDQVSIQAPVTHIHANEGVEDPEYVLIKRWVPEPEQDILWKHTRVIRQQRIGGHNSATQDDETESNRLDPEWVRKKKT</sequence>
<organism evidence="1 2">
    <name type="scientific">Lasiodiplodia mahajangana</name>
    <dbReference type="NCBI Taxonomy" id="1108764"/>
    <lineage>
        <taxon>Eukaryota</taxon>
        <taxon>Fungi</taxon>
        <taxon>Dikarya</taxon>
        <taxon>Ascomycota</taxon>
        <taxon>Pezizomycotina</taxon>
        <taxon>Dothideomycetes</taxon>
        <taxon>Dothideomycetes incertae sedis</taxon>
        <taxon>Botryosphaeriales</taxon>
        <taxon>Botryosphaeriaceae</taxon>
        <taxon>Lasiodiplodia</taxon>
    </lineage>
</organism>
<name>A0ACC2JQM9_9PEZI</name>
<accession>A0ACC2JQM9</accession>
<keyword evidence="2" id="KW-1185">Reference proteome</keyword>
<dbReference type="EMBL" id="JAPUUL010000658">
    <property type="protein sequence ID" value="KAJ8129795.1"/>
    <property type="molecule type" value="Genomic_DNA"/>
</dbReference>
<protein>
    <submittedName>
        <fullName evidence="1">Uncharacterized protein</fullName>
    </submittedName>
</protein>
<reference evidence="1" key="1">
    <citation type="submission" date="2022-12" db="EMBL/GenBank/DDBJ databases">
        <title>Genome Sequence of Lasiodiplodia mahajangana.</title>
        <authorList>
            <person name="Buettner E."/>
        </authorList>
    </citation>
    <scope>NUCLEOTIDE SEQUENCE</scope>
    <source>
        <strain evidence="1">VT137</strain>
    </source>
</reference>
<dbReference type="Proteomes" id="UP001153332">
    <property type="component" value="Unassembled WGS sequence"/>
</dbReference>